<accession>A0A066Z0M0</accession>
<gene>
    <name evidence="1" type="ORF">KCH_45450</name>
</gene>
<dbReference type="AlphaFoldDB" id="A0A066Z0M0"/>
<protein>
    <submittedName>
        <fullName evidence="1">Uncharacterized protein</fullName>
    </submittedName>
</protein>
<dbReference type="HOGENOM" id="CLU_3044323_0_0_11"/>
<evidence type="ECO:0000313" key="1">
    <source>
        <dbReference type="EMBL" id="KDN83896.1"/>
    </source>
</evidence>
<dbReference type="Proteomes" id="UP000027178">
    <property type="component" value="Unassembled WGS sequence"/>
</dbReference>
<dbReference type="eggNOG" id="ENOG5030QGF">
    <property type="taxonomic scope" value="Bacteria"/>
</dbReference>
<evidence type="ECO:0000313" key="2">
    <source>
        <dbReference type="Proteomes" id="UP000027178"/>
    </source>
</evidence>
<sequence length="54" mass="5605">MAENQINKDEQFDIEVEELDTVNGGVSVSSLLSAACPVSSFSSVSNSVAEVAAE</sequence>
<dbReference type="PATRIC" id="fig|1348663.4.peg.4387"/>
<keyword evidence="2" id="KW-1185">Reference proteome</keyword>
<name>A0A066Z0M0_9ACTN</name>
<reference evidence="1 2" key="1">
    <citation type="submission" date="2014-05" db="EMBL/GenBank/DDBJ databases">
        <title>Draft Genome Sequence of Kitasatospora cheerisanensis KCTC 2395.</title>
        <authorList>
            <person name="Nam D.H."/>
        </authorList>
    </citation>
    <scope>NUCLEOTIDE SEQUENCE [LARGE SCALE GENOMIC DNA]</scope>
    <source>
        <strain evidence="1 2">KCTC 2395</strain>
    </source>
</reference>
<proteinExistence type="predicted"/>
<comment type="caution">
    <text evidence="1">The sequence shown here is derived from an EMBL/GenBank/DDBJ whole genome shotgun (WGS) entry which is preliminary data.</text>
</comment>
<organism evidence="1 2">
    <name type="scientific">Kitasatospora cheerisanensis KCTC 2395</name>
    <dbReference type="NCBI Taxonomy" id="1348663"/>
    <lineage>
        <taxon>Bacteria</taxon>
        <taxon>Bacillati</taxon>
        <taxon>Actinomycetota</taxon>
        <taxon>Actinomycetes</taxon>
        <taxon>Kitasatosporales</taxon>
        <taxon>Streptomycetaceae</taxon>
        <taxon>Kitasatospora</taxon>
    </lineage>
</organism>
<dbReference type="EMBL" id="JNBY01000094">
    <property type="protein sequence ID" value="KDN83896.1"/>
    <property type="molecule type" value="Genomic_DNA"/>
</dbReference>
<dbReference type="RefSeq" id="WP_157032145.1">
    <property type="nucleotide sequence ID" value="NZ_KK853997.1"/>
</dbReference>